<dbReference type="EMBL" id="VTEG01000015">
    <property type="protein sequence ID" value="TYR97956.1"/>
    <property type="molecule type" value="Genomic_DNA"/>
</dbReference>
<organism evidence="2 3">
    <name type="scientific">Rossellomorea vietnamensis</name>
    <dbReference type="NCBI Taxonomy" id="218284"/>
    <lineage>
        <taxon>Bacteria</taxon>
        <taxon>Bacillati</taxon>
        <taxon>Bacillota</taxon>
        <taxon>Bacilli</taxon>
        <taxon>Bacillales</taxon>
        <taxon>Bacillaceae</taxon>
        <taxon>Rossellomorea</taxon>
    </lineage>
</organism>
<proteinExistence type="predicted"/>
<evidence type="ECO:0000256" key="1">
    <source>
        <dbReference type="SAM" id="MobiDB-lite"/>
    </source>
</evidence>
<comment type="caution">
    <text evidence="2">The sequence shown here is derived from an EMBL/GenBank/DDBJ whole genome shotgun (WGS) entry which is preliminary data.</text>
</comment>
<protein>
    <submittedName>
        <fullName evidence="2">Uncharacterized protein</fullName>
    </submittedName>
</protein>
<accession>A0A5D4M8L7</accession>
<feature type="compositionally biased region" description="Basic and acidic residues" evidence="1">
    <location>
        <begin position="1"/>
        <end position="36"/>
    </location>
</feature>
<dbReference type="AlphaFoldDB" id="A0A5D4M8L7"/>
<dbReference type="RefSeq" id="WP_148954666.1">
    <property type="nucleotide sequence ID" value="NZ_VTEG01000015.1"/>
</dbReference>
<evidence type="ECO:0000313" key="3">
    <source>
        <dbReference type="Proteomes" id="UP000325182"/>
    </source>
</evidence>
<dbReference type="Proteomes" id="UP000325182">
    <property type="component" value="Unassembled WGS sequence"/>
</dbReference>
<name>A0A5D4M8L7_9BACI</name>
<sequence length="65" mass="7593">MPSEVRSDSMESPKKKIHAVRRENRQHGIPQKENRCRPNLVQTASTPQKRKSMQEDKQSPAWIPK</sequence>
<feature type="region of interest" description="Disordered" evidence="1">
    <location>
        <begin position="1"/>
        <end position="65"/>
    </location>
</feature>
<gene>
    <name evidence="2" type="ORF">FZC84_17305</name>
</gene>
<evidence type="ECO:0000313" key="2">
    <source>
        <dbReference type="EMBL" id="TYR97956.1"/>
    </source>
</evidence>
<reference evidence="2 3" key="1">
    <citation type="submission" date="2019-08" db="EMBL/GenBank/DDBJ databases">
        <title>Bacillus genomes from the desert of Cuatro Cienegas, Coahuila.</title>
        <authorList>
            <person name="Olmedo-Alvarez G."/>
        </authorList>
    </citation>
    <scope>NUCLEOTIDE SEQUENCE [LARGE SCALE GENOMIC DNA]</scope>
    <source>
        <strain evidence="2 3">CH128b_4D</strain>
    </source>
</reference>